<comment type="caution">
    <text evidence="11">The sequence shown here is derived from an EMBL/GenBank/DDBJ whole genome shotgun (WGS) entry which is preliminary data.</text>
</comment>
<dbReference type="NCBIfam" id="NF001843">
    <property type="entry name" value="PRK00567.1-4"/>
    <property type="match status" value="1"/>
</dbReference>
<dbReference type="PANTHER" id="PTHR30266">
    <property type="entry name" value="MECHANOSENSITIVE CHANNEL MSCL"/>
    <property type="match status" value="1"/>
</dbReference>
<comment type="function">
    <text evidence="10">Channel that opens in response to stretch forces in the membrane lipid bilayer. May participate in the regulation of osmotic pressure changes within the cell.</text>
</comment>
<dbReference type="NCBIfam" id="TIGR00220">
    <property type="entry name" value="mscL"/>
    <property type="match status" value="1"/>
</dbReference>
<dbReference type="RefSeq" id="WP_120811615.1">
    <property type="nucleotide sequence ID" value="NZ_RBID01000017.1"/>
</dbReference>
<feature type="transmembrane region" description="Helical" evidence="10">
    <location>
        <begin position="81"/>
        <end position="107"/>
    </location>
</feature>
<dbReference type="SUPFAM" id="SSF81330">
    <property type="entry name" value="Gated mechanosensitive channel"/>
    <property type="match status" value="1"/>
</dbReference>
<sequence>MSVLKEFREFAMRGNVIDLAVGVVIGGAFGTIVKSLVDDVIMPPIGLLIGNVDFANLFFVLKEGAKAAPYASVAAAKEAGAVTLNIGLFINALVSFTIIAFAIFMLIKTLNKLQRPAPAAPVEITTKECSYCLSSIPLKATRCPHCTSQLG</sequence>
<evidence type="ECO:0000313" key="11">
    <source>
        <dbReference type="EMBL" id="RKQ55456.1"/>
    </source>
</evidence>
<dbReference type="HAMAP" id="MF_00115">
    <property type="entry name" value="MscL"/>
    <property type="match status" value="1"/>
</dbReference>
<reference evidence="11 12" key="1">
    <citation type="submission" date="2018-10" db="EMBL/GenBank/DDBJ databases">
        <title>Genomic Encyclopedia of Type Strains, Phase IV (KMG-IV): sequencing the most valuable type-strain genomes for metagenomic binning, comparative biology and taxonomic classification.</title>
        <authorList>
            <person name="Goeker M."/>
        </authorList>
    </citation>
    <scope>NUCLEOTIDE SEQUENCE [LARGE SCALE GENOMIC DNA]</scope>
    <source>
        <strain evidence="11 12">DSM 3303</strain>
    </source>
</reference>
<gene>
    <name evidence="10" type="primary">mscL</name>
    <name evidence="11" type="ORF">C8E02_2834</name>
</gene>
<dbReference type="GO" id="GO:0005886">
    <property type="term" value="C:plasma membrane"/>
    <property type="evidence" value="ECO:0007669"/>
    <property type="project" value="UniProtKB-SubCell"/>
</dbReference>
<dbReference type="Pfam" id="PF01741">
    <property type="entry name" value="MscL"/>
    <property type="match status" value="1"/>
</dbReference>
<organism evidence="11 12">
    <name type="scientific">Vogesella indigofera</name>
    <name type="common">Pseudomonas indigofera</name>
    <dbReference type="NCBI Taxonomy" id="45465"/>
    <lineage>
        <taxon>Bacteria</taxon>
        <taxon>Pseudomonadati</taxon>
        <taxon>Pseudomonadota</taxon>
        <taxon>Betaproteobacteria</taxon>
        <taxon>Neisseriales</taxon>
        <taxon>Chromobacteriaceae</taxon>
        <taxon>Vogesella</taxon>
    </lineage>
</organism>
<accession>A0A495B3D3</accession>
<dbReference type="PANTHER" id="PTHR30266:SF2">
    <property type="entry name" value="LARGE-CONDUCTANCE MECHANOSENSITIVE CHANNEL"/>
    <property type="match status" value="1"/>
</dbReference>
<comment type="subunit">
    <text evidence="10">Homopentamer.</text>
</comment>
<evidence type="ECO:0000256" key="6">
    <source>
        <dbReference type="ARBA" id="ARBA00022989"/>
    </source>
</evidence>
<keyword evidence="6 10" id="KW-1133">Transmembrane helix</keyword>
<keyword evidence="3 10" id="KW-0813">Transport</keyword>
<evidence type="ECO:0000256" key="1">
    <source>
        <dbReference type="ARBA" id="ARBA00004651"/>
    </source>
</evidence>
<keyword evidence="5 10" id="KW-0812">Transmembrane</keyword>
<evidence type="ECO:0000256" key="7">
    <source>
        <dbReference type="ARBA" id="ARBA00023065"/>
    </source>
</evidence>
<dbReference type="InterPro" id="IPR019823">
    <property type="entry name" value="Mechanosensitive_channel_CS"/>
</dbReference>
<dbReference type="AlphaFoldDB" id="A0A495B3D3"/>
<name>A0A495B3D3_VOGIN</name>
<evidence type="ECO:0000256" key="9">
    <source>
        <dbReference type="ARBA" id="ARBA00023303"/>
    </source>
</evidence>
<dbReference type="Gene3D" id="1.10.1200.120">
    <property type="entry name" value="Large-conductance mechanosensitive channel, MscL, domain 1"/>
    <property type="match status" value="1"/>
</dbReference>
<evidence type="ECO:0000256" key="5">
    <source>
        <dbReference type="ARBA" id="ARBA00022692"/>
    </source>
</evidence>
<comment type="subcellular location">
    <subcellularLocation>
        <location evidence="10">Cell inner membrane</location>
        <topology evidence="10">Multi-pass membrane protein</topology>
    </subcellularLocation>
    <subcellularLocation>
        <location evidence="1">Cell membrane</location>
        <topology evidence="1">Multi-pass membrane protein</topology>
    </subcellularLocation>
</comment>
<dbReference type="InterPro" id="IPR036019">
    <property type="entry name" value="MscL_channel"/>
</dbReference>
<proteinExistence type="inferred from homology"/>
<keyword evidence="4 10" id="KW-1003">Cell membrane</keyword>
<evidence type="ECO:0000256" key="2">
    <source>
        <dbReference type="ARBA" id="ARBA00007254"/>
    </source>
</evidence>
<evidence type="ECO:0000256" key="4">
    <source>
        <dbReference type="ARBA" id="ARBA00022475"/>
    </source>
</evidence>
<keyword evidence="10" id="KW-0997">Cell inner membrane</keyword>
<keyword evidence="8 10" id="KW-0472">Membrane</keyword>
<evidence type="ECO:0000313" key="12">
    <source>
        <dbReference type="Proteomes" id="UP000279384"/>
    </source>
</evidence>
<evidence type="ECO:0000256" key="3">
    <source>
        <dbReference type="ARBA" id="ARBA00022448"/>
    </source>
</evidence>
<dbReference type="Proteomes" id="UP000279384">
    <property type="component" value="Unassembled WGS sequence"/>
</dbReference>
<feature type="transmembrane region" description="Helical" evidence="10">
    <location>
        <begin position="40"/>
        <end position="61"/>
    </location>
</feature>
<protein>
    <recommendedName>
        <fullName evidence="10">Large-conductance mechanosensitive channel</fullName>
    </recommendedName>
</protein>
<dbReference type="InterPro" id="IPR037673">
    <property type="entry name" value="MSC/AndL"/>
</dbReference>
<dbReference type="PROSITE" id="PS01327">
    <property type="entry name" value="MSCL"/>
    <property type="match status" value="1"/>
</dbReference>
<dbReference type="GO" id="GO:0008381">
    <property type="term" value="F:mechanosensitive monoatomic ion channel activity"/>
    <property type="evidence" value="ECO:0007669"/>
    <property type="project" value="UniProtKB-UniRule"/>
</dbReference>
<dbReference type="InterPro" id="IPR001185">
    <property type="entry name" value="MS_channel"/>
</dbReference>
<keyword evidence="9 10" id="KW-0407">Ion channel</keyword>
<evidence type="ECO:0000256" key="10">
    <source>
        <dbReference type="HAMAP-Rule" id="MF_00115"/>
    </source>
</evidence>
<keyword evidence="7 10" id="KW-0406">Ion transport</keyword>
<evidence type="ECO:0000256" key="8">
    <source>
        <dbReference type="ARBA" id="ARBA00023136"/>
    </source>
</evidence>
<comment type="similarity">
    <text evidence="2 10">Belongs to the MscL family.</text>
</comment>
<dbReference type="EMBL" id="RBID01000017">
    <property type="protein sequence ID" value="RKQ55456.1"/>
    <property type="molecule type" value="Genomic_DNA"/>
</dbReference>
<dbReference type="PRINTS" id="PR01264">
    <property type="entry name" value="MECHCHANNEL"/>
</dbReference>
<feature type="transmembrane region" description="Helical" evidence="10">
    <location>
        <begin position="12"/>
        <end position="33"/>
    </location>
</feature>